<reference evidence="2 3" key="1">
    <citation type="journal article" date="2017" name="Curr. Biol.">
        <title>Genome architecture and evolution of a unichromosomal asexual nematode.</title>
        <authorList>
            <person name="Fradin H."/>
            <person name="Zegar C."/>
            <person name="Gutwein M."/>
            <person name="Lucas J."/>
            <person name="Kovtun M."/>
            <person name="Corcoran D."/>
            <person name="Baugh L.R."/>
            <person name="Kiontke K."/>
            <person name="Gunsalus K."/>
            <person name="Fitch D.H."/>
            <person name="Piano F."/>
        </authorList>
    </citation>
    <scope>NUCLEOTIDE SEQUENCE [LARGE SCALE GENOMIC DNA]</scope>
    <source>
        <strain evidence="2">PF1309</strain>
    </source>
</reference>
<evidence type="ECO:0000256" key="1">
    <source>
        <dbReference type="SAM" id="MobiDB-lite"/>
    </source>
</evidence>
<name>A0A2A2J590_9BILA</name>
<organism evidence="2 3">
    <name type="scientific">Diploscapter pachys</name>
    <dbReference type="NCBI Taxonomy" id="2018661"/>
    <lineage>
        <taxon>Eukaryota</taxon>
        <taxon>Metazoa</taxon>
        <taxon>Ecdysozoa</taxon>
        <taxon>Nematoda</taxon>
        <taxon>Chromadorea</taxon>
        <taxon>Rhabditida</taxon>
        <taxon>Rhabditina</taxon>
        <taxon>Rhabditomorpha</taxon>
        <taxon>Rhabditoidea</taxon>
        <taxon>Rhabditidae</taxon>
        <taxon>Diploscapter</taxon>
    </lineage>
</organism>
<evidence type="ECO:0000313" key="2">
    <source>
        <dbReference type="EMBL" id="PAV56946.1"/>
    </source>
</evidence>
<comment type="caution">
    <text evidence="2">The sequence shown here is derived from an EMBL/GenBank/DDBJ whole genome shotgun (WGS) entry which is preliminary data.</text>
</comment>
<protein>
    <submittedName>
        <fullName evidence="2">Uncharacterized protein</fullName>
    </submittedName>
</protein>
<keyword evidence="3" id="KW-1185">Reference proteome</keyword>
<feature type="region of interest" description="Disordered" evidence="1">
    <location>
        <begin position="83"/>
        <end position="104"/>
    </location>
</feature>
<dbReference type="EMBL" id="LIAE01010665">
    <property type="protein sequence ID" value="PAV56946.1"/>
    <property type="molecule type" value="Genomic_DNA"/>
</dbReference>
<proteinExistence type="predicted"/>
<evidence type="ECO:0000313" key="3">
    <source>
        <dbReference type="Proteomes" id="UP000218231"/>
    </source>
</evidence>
<dbReference type="Proteomes" id="UP000218231">
    <property type="component" value="Unassembled WGS sequence"/>
</dbReference>
<gene>
    <name evidence="2" type="ORF">WR25_04064</name>
</gene>
<sequence length="104" mass="12090">MEMELADEKRQKMVHCWVFFGGPHDCRRTNNKEWRLETKVCDLTRDCSAYVSTFRIRMAAENKDGFEFDAAATRSPLAQQLLIKQKRTEPNANQPKISQRGIAK</sequence>
<accession>A0A2A2J590</accession>
<dbReference type="AlphaFoldDB" id="A0A2A2J590"/>